<comment type="caution">
    <text evidence="1">The sequence shown here is derived from an EMBL/GenBank/DDBJ whole genome shotgun (WGS) entry which is preliminary data.</text>
</comment>
<gene>
    <name evidence="1" type="ORF">C7B82_26230</name>
</gene>
<evidence type="ECO:0000313" key="1">
    <source>
        <dbReference type="EMBL" id="PSB24529.1"/>
    </source>
</evidence>
<keyword evidence="2" id="KW-1185">Reference proteome</keyword>
<evidence type="ECO:0008006" key="3">
    <source>
        <dbReference type="Google" id="ProtNLM"/>
    </source>
</evidence>
<dbReference type="RefSeq" id="WP_106259722.1">
    <property type="nucleotide sequence ID" value="NZ_CAWNSW010000105.1"/>
</dbReference>
<name>A0A2T1DVM0_9CYAN</name>
<dbReference type="AlphaFoldDB" id="A0A2T1DVM0"/>
<reference evidence="2" key="1">
    <citation type="submission" date="2018-02" db="EMBL/GenBank/DDBJ databases">
        <authorList>
            <person name="Moore K."/>
            <person name="Momper L."/>
        </authorList>
    </citation>
    <scope>NUCLEOTIDE SEQUENCE [LARGE SCALE GENOMIC DNA]</scope>
    <source>
        <strain evidence="2">ULC18</strain>
    </source>
</reference>
<proteinExistence type="predicted"/>
<dbReference type="EMBL" id="PVWK01000142">
    <property type="protein sequence ID" value="PSB24529.1"/>
    <property type="molecule type" value="Genomic_DNA"/>
</dbReference>
<organism evidence="1 2">
    <name type="scientific">Stenomitos frigidus ULC18</name>
    <dbReference type="NCBI Taxonomy" id="2107698"/>
    <lineage>
        <taxon>Bacteria</taxon>
        <taxon>Bacillati</taxon>
        <taxon>Cyanobacteriota</taxon>
        <taxon>Cyanophyceae</taxon>
        <taxon>Leptolyngbyales</taxon>
        <taxon>Leptolyngbyaceae</taxon>
        <taxon>Stenomitos</taxon>
    </lineage>
</organism>
<dbReference type="OrthoDB" id="515555at2"/>
<sequence>MESIIKTIITKLNSLPQTKLHEVLDFVEFVTWQEQHTAQSSLSNLDTTMRDQDFETLTNQLLDEFDKCVDPNLPLLSDYAVSRAGIYEEHP</sequence>
<evidence type="ECO:0000313" key="2">
    <source>
        <dbReference type="Proteomes" id="UP000239576"/>
    </source>
</evidence>
<reference evidence="1 2" key="2">
    <citation type="submission" date="2018-03" db="EMBL/GenBank/DDBJ databases">
        <title>The ancient ancestry and fast evolution of plastids.</title>
        <authorList>
            <person name="Moore K.R."/>
            <person name="Magnabosco C."/>
            <person name="Momper L."/>
            <person name="Gold D.A."/>
            <person name="Bosak T."/>
            <person name="Fournier G.P."/>
        </authorList>
    </citation>
    <scope>NUCLEOTIDE SEQUENCE [LARGE SCALE GENOMIC DNA]</scope>
    <source>
        <strain evidence="1 2">ULC18</strain>
    </source>
</reference>
<dbReference type="Proteomes" id="UP000239576">
    <property type="component" value="Unassembled WGS sequence"/>
</dbReference>
<protein>
    <recommendedName>
        <fullName evidence="3">DUF2281 domain-containing protein</fullName>
    </recommendedName>
</protein>
<accession>A0A2T1DVM0</accession>